<evidence type="ECO:0000313" key="2">
    <source>
        <dbReference type="EMBL" id="CCC95497.1"/>
    </source>
</evidence>
<feature type="compositionally biased region" description="Basic and acidic residues" evidence="1">
    <location>
        <begin position="1166"/>
        <end position="1188"/>
    </location>
</feature>
<feature type="region of interest" description="Disordered" evidence="1">
    <location>
        <begin position="997"/>
        <end position="1056"/>
    </location>
</feature>
<dbReference type="VEuPathDB" id="TriTrypDB:TcIL3000.11.9640"/>
<feature type="compositionally biased region" description="Polar residues" evidence="1">
    <location>
        <begin position="1706"/>
        <end position="1717"/>
    </location>
</feature>
<feature type="compositionally biased region" description="Low complexity" evidence="1">
    <location>
        <begin position="1288"/>
        <end position="1311"/>
    </location>
</feature>
<feature type="region of interest" description="Disordered" evidence="1">
    <location>
        <begin position="1218"/>
        <end position="1423"/>
    </location>
</feature>
<feature type="compositionally biased region" description="Polar residues" evidence="1">
    <location>
        <begin position="545"/>
        <end position="561"/>
    </location>
</feature>
<feature type="region of interest" description="Disordered" evidence="1">
    <location>
        <begin position="1691"/>
        <end position="1728"/>
    </location>
</feature>
<feature type="region of interest" description="Disordered" evidence="1">
    <location>
        <begin position="545"/>
        <end position="575"/>
    </location>
</feature>
<feature type="region of interest" description="Disordered" evidence="1">
    <location>
        <begin position="1922"/>
        <end position="1952"/>
    </location>
</feature>
<dbReference type="EMBL" id="HE575324">
    <property type="protein sequence ID" value="CCC95497.1"/>
    <property type="molecule type" value="Genomic_DNA"/>
</dbReference>
<gene>
    <name evidence="2" type="ORF">TCIL3000_11_9640</name>
</gene>
<feature type="compositionally biased region" description="Basic and acidic residues" evidence="1">
    <location>
        <begin position="1942"/>
        <end position="1952"/>
    </location>
</feature>
<feature type="compositionally biased region" description="Basic residues" evidence="1">
    <location>
        <begin position="797"/>
        <end position="810"/>
    </location>
</feature>
<feature type="region of interest" description="Disordered" evidence="1">
    <location>
        <begin position="253"/>
        <end position="310"/>
    </location>
</feature>
<organism evidence="2">
    <name type="scientific">Trypanosoma congolense (strain IL3000)</name>
    <dbReference type="NCBI Taxonomy" id="1068625"/>
    <lineage>
        <taxon>Eukaryota</taxon>
        <taxon>Discoba</taxon>
        <taxon>Euglenozoa</taxon>
        <taxon>Kinetoplastea</taxon>
        <taxon>Metakinetoplastina</taxon>
        <taxon>Trypanosomatida</taxon>
        <taxon>Trypanosomatidae</taxon>
        <taxon>Trypanosoma</taxon>
        <taxon>Nannomonas</taxon>
    </lineage>
</organism>
<reference evidence="2" key="1">
    <citation type="journal article" date="2012" name="Proc. Natl. Acad. Sci. U.S.A.">
        <title>Antigenic diversity is generated by distinct evolutionary mechanisms in African trypanosome species.</title>
        <authorList>
            <person name="Jackson A.P."/>
            <person name="Berry A."/>
            <person name="Aslett M."/>
            <person name="Allison H.C."/>
            <person name="Burton P."/>
            <person name="Vavrova-Anderson J."/>
            <person name="Brown R."/>
            <person name="Browne H."/>
            <person name="Corton N."/>
            <person name="Hauser H."/>
            <person name="Gamble J."/>
            <person name="Gilderthorp R."/>
            <person name="Marcello L."/>
            <person name="McQuillan J."/>
            <person name="Otto T.D."/>
            <person name="Quail M.A."/>
            <person name="Sanders M.J."/>
            <person name="van Tonder A."/>
            <person name="Ginger M.L."/>
            <person name="Field M.C."/>
            <person name="Barry J.D."/>
            <person name="Hertz-Fowler C."/>
            <person name="Berriman M."/>
        </authorList>
    </citation>
    <scope>NUCLEOTIDE SEQUENCE</scope>
    <source>
        <strain evidence="2">IL3000</strain>
    </source>
</reference>
<sequence length="1952" mass="211669">MMELRLPAPANSDTAGRSSARCVTGELESFSSAPATTVPRRDQHPSLTSTQAATTLSSAKNASRTLCSASERCDRLDIMQFSTRFLRTPDAVDLSAGGELQERLEMVRSVVKEAAKIVESAKDGSVMLAASHERRRALIKEEVSKMIAFVARNYNVVEELQSVVGSALEIAELPLYHTDRRSDDPFERHEIPPLIGVGDLERANAEMAARAVQERAKRPNAPEPQQNKSGRRAASNLDELMWLLESVGEDVPLNDRQCETSTTSGVKEETLRRPASKPRRLSAVSSTGSEVGRKRSTPTAELPCTSEAFHPTEEMEESIIDFSLGSDSLPITSEEAANLKLLKFMHDALSRNSNEDEANDSWGYSEAATFGTTLVSSFGRPCATKTERGSVRRTGGYGASGYQLLEPMGVDSVYQELTFVMGQAQSSLQDDSRLLETDEPLDESFPPAELMPQLISAAPSRLILEPLDDKLLNILRDLYSRYDYHQYFRELRSTNVTKVKTDGEYELEIENLIAQRKVEKQRRAAGKSKKELGFKTGRVRNSDTFVSNTSQCGSDDSNVNHVSEDRSSLSSFPTVPTPSKAQELYSFGSKIFSMASNEGIIHAISLKNGISLVVKGQKEVPGSVSSGGGGSSARMTEKTSAESSRVSKKAKDRGVLDCIKGIDDIEVSEVCDNYSVVICNQSTEEQSAKISIDRSKHRGWKLNTMGDYNVHHGFVVVSTKPGKTQTLFLLTPEKGKIPIDFARLFTIEAEDAKGAKTTATGEQTKGRPSLTDGGSGNGGPRRLSILQMLKVGEHAGTKPRKTKPKGASRKKPQDTAVRHAKGAKGGGEGDTTSGSPVASDSREREELDGAEKRPDPQNLESFPEDGAHDRSLLPGLPDGDRAEQDRAGIDGIKADLQGGNQAMLEFPPLTAGVMEVEGKKGGVPSLDVEKKGASAVSADGTRAHRTADGGHGLVGHVLPTGTAPVDHWGVPLSNVEDEAFEKNCVALTILQGSMWAEEDTPRAKGDLTGAERRPGRALLEGGVEESGVPAQEHAERMDHPTPRGAGGAPSSGSMRETSMDDLMEEEMVERMLQAPFASGTQTLPCGQHVDENSAEGMAAAYLKRIAAEERLVAGDGHVPGQVPPLTDLYDGAGTEVVGSLPSEGQLKGRELPRGAAGGVVVASGRKVQEGGRRGEHAHSGSADVRDDGGAANELHGPGDAGLDVGASECGLRALKRKDADGKEGGVSVPHEGFHPTSSDSAVTPSAGGAVHASREARRDKGRGGTDQPPLQETGATEGGLRRRRERPGLSGSKQSSARATGSRSAQSGAAAGRDKTSAARAEGIRTQVTAAAKQSEPLTAHPLGPQDRCSDATQRSDLPTAELAPVVSGRSEDDAKQVGPSTAATPAERYHSASGFGDTSPFCGVSDLQTPHGGTSPGIPPSAVSSLVRLGDIRSSPMTPSLFQASVNGVNNSLLEQLMDQVKVSGKKVENAPEGFKIRKTEEYNLLLNSGGTATGAVSGPQCRLFKERREVCAGVKSHGRIVLCVPDDLFDGAQQSSAVKNRIYGRMSSLSRSLASKGKAETIVESLRDDLRRVAMKCYTRSKKSLMHAEGTAIPKNDRSRNGSYNSNYAASSGITSLPLLYAPDVVEEVKDIELAGEEARDLFIRDPARYDCVIDDIIRRATQRVNDEDFLSSHPSAKRSLTMKFTDSMVGKRDSGAQSRRYRSVSTSRNKNWTGRVSEDSLEKESVQSHSMQWSASRVSSANTAPSSNVLMLRVTDNFQRLLDEQCRAKRIIAYILMEMRRMWRLRRLEGDIALRAAVDRYVFRSLAFTWRIERRRVLNLHKLINLLDRQTGRVKGWIPFYSKDNVLIDRYVWEPVPPELSHRMNVVRHAMCLARRHQLVPLHSVRNFSQMEPSSHHLMFGYTRRLVGPMMKVPLQRRRERRARRAAPFQRPLKTFSPQKERDIGTPVK</sequence>
<protein>
    <submittedName>
        <fullName evidence="2">Uncharacterized protein TCIL3000_11_9640</fullName>
    </submittedName>
</protein>
<feature type="region of interest" description="Disordered" evidence="1">
    <location>
        <begin position="207"/>
        <end position="233"/>
    </location>
</feature>
<feature type="compositionally biased region" description="Basic and acidic residues" evidence="1">
    <location>
        <begin position="1252"/>
        <end position="1263"/>
    </location>
</feature>
<feature type="region of interest" description="Disordered" evidence="1">
    <location>
        <begin position="1157"/>
        <end position="1203"/>
    </location>
</feature>
<feature type="compositionally biased region" description="Basic and acidic residues" evidence="1">
    <location>
        <begin position="1032"/>
        <end position="1041"/>
    </location>
</feature>
<feature type="compositionally biased region" description="Basic and acidic residues" evidence="1">
    <location>
        <begin position="999"/>
        <end position="1014"/>
    </location>
</feature>
<feature type="region of interest" description="Disordered" evidence="1">
    <location>
        <begin position="753"/>
        <end position="884"/>
    </location>
</feature>
<evidence type="ECO:0000256" key="1">
    <source>
        <dbReference type="SAM" id="MobiDB-lite"/>
    </source>
</evidence>
<name>G0V1H6_TRYCI</name>
<feature type="compositionally biased region" description="Basic and acidic residues" evidence="1">
    <location>
        <begin position="1719"/>
        <end position="1728"/>
    </location>
</feature>
<feature type="compositionally biased region" description="Basic and acidic residues" evidence="1">
    <location>
        <begin position="840"/>
        <end position="855"/>
    </location>
</feature>
<accession>G0V1H6</accession>
<feature type="region of interest" description="Disordered" evidence="1">
    <location>
        <begin position="619"/>
        <end position="647"/>
    </location>
</feature>
<proteinExistence type="predicted"/>